<evidence type="ECO:0000313" key="3">
    <source>
        <dbReference type="EMBL" id="PJI84425.1"/>
    </source>
</evidence>
<organism evidence="3 4">
    <name type="scientific">Yoonia maricola</name>
    <dbReference type="NCBI Taxonomy" id="420999"/>
    <lineage>
        <taxon>Bacteria</taxon>
        <taxon>Pseudomonadati</taxon>
        <taxon>Pseudomonadota</taxon>
        <taxon>Alphaproteobacteria</taxon>
        <taxon>Rhodobacterales</taxon>
        <taxon>Paracoccaceae</taxon>
        <taxon>Yoonia</taxon>
    </lineage>
</organism>
<reference evidence="3 4" key="1">
    <citation type="submission" date="2017-11" db="EMBL/GenBank/DDBJ databases">
        <title>Genomic Encyclopedia of Archaeal and Bacterial Type Strains, Phase II (KMG-II): From Individual Species to Whole Genera.</title>
        <authorList>
            <person name="Goeker M."/>
        </authorList>
    </citation>
    <scope>NUCLEOTIDE SEQUENCE [LARGE SCALE GENOMIC DNA]</scope>
    <source>
        <strain evidence="3 4">DSM 29128</strain>
    </source>
</reference>
<dbReference type="EMBL" id="PGTY01000004">
    <property type="protein sequence ID" value="PJI84425.1"/>
    <property type="molecule type" value="Genomic_DNA"/>
</dbReference>
<proteinExistence type="predicted"/>
<name>A0A2M8W0J0_9RHOB</name>
<protein>
    <submittedName>
        <fullName evidence="3">Sulfatase-like protein</fullName>
    </submittedName>
</protein>
<keyword evidence="1" id="KW-0812">Transmembrane</keyword>
<dbReference type="AlphaFoldDB" id="A0A2M8W0J0"/>
<dbReference type="SUPFAM" id="SSF53649">
    <property type="entry name" value="Alkaline phosphatase-like"/>
    <property type="match status" value="1"/>
</dbReference>
<accession>A0A2M8W0J0</accession>
<dbReference type="InterPro" id="IPR017850">
    <property type="entry name" value="Alkaline_phosphatase_core_sf"/>
</dbReference>
<keyword evidence="1" id="KW-0472">Membrane</keyword>
<dbReference type="RefSeq" id="WP_100369429.1">
    <property type="nucleotide sequence ID" value="NZ_PGTY01000004.1"/>
</dbReference>
<gene>
    <name evidence="3" type="ORF">BC777_3484</name>
</gene>
<dbReference type="Pfam" id="PF00884">
    <property type="entry name" value="Sulfatase"/>
    <property type="match status" value="1"/>
</dbReference>
<sequence length="543" mass="59079">MTLRSVSAVILAAMILHLVLVQPNHPAAMAWDALLLFPLELPAILLALLAFGTSRTGVILRLVLVVALISIFVLKTADFVMFTSLNRGFNLVGDMPLVGSFYDLIVGNLGAVAAIAAVIGAVLVIIGLALILWWAMRVWARLPLRRPLPALAAIAAVAGAALVITDVGAKMGRWSTPFPYPGTAFTARLGVERFRTAQDTIADLRVFRAAVANDPFAGQAGLFDLVDRDVIVVFVESYGRTSLDTPFYADLHRETLAKGEAELAALGLATSSTLLASPTQGGQSWLAHSTFANGLWVPNQTSYRAVLSSGRQTLFHLAQDAGFHTAAVMPQITLDWPEAQVMGFETILAEADLGYAGEPFNWITMPDQFTFAAMDRLLRDQRTDDRPYFIQMALGSSHAPWVPVPDLVDWDDLGDGTIFDPIVAASDTPRVVWKDYDRVRDQYRLAVDYALQTVFAYAALHADNPPLMIIVGDHQAAGFIALDERPHVPMHIVGPQALVNLLSDADFTPGLIPTKTTPIRRMDLMRAHILQALSTRQITEVAQ</sequence>
<evidence type="ECO:0000256" key="1">
    <source>
        <dbReference type="SAM" id="Phobius"/>
    </source>
</evidence>
<feature type="transmembrane region" description="Helical" evidence="1">
    <location>
        <begin position="105"/>
        <end position="136"/>
    </location>
</feature>
<keyword evidence="1" id="KW-1133">Transmembrane helix</keyword>
<feature type="transmembrane region" description="Helical" evidence="1">
    <location>
        <begin position="58"/>
        <end position="85"/>
    </location>
</feature>
<dbReference type="Gene3D" id="3.40.720.10">
    <property type="entry name" value="Alkaline Phosphatase, subunit A"/>
    <property type="match status" value="1"/>
</dbReference>
<feature type="transmembrane region" description="Helical" evidence="1">
    <location>
        <begin position="31"/>
        <end position="51"/>
    </location>
</feature>
<feature type="domain" description="Sulfatase N-terminal" evidence="2">
    <location>
        <begin position="229"/>
        <end position="476"/>
    </location>
</feature>
<dbReference type="InterPro" id="IPR000917">
    <property type="entry name" value="Sulfatase_N"/>
</dbReference>
<evidence type="ECO:0000313" key="4">
    <source>
        <dbReference type="Proteomes" id="UP000228531"/>
    </source>
</evidence>
<feature type="transmembrane region" description="Helical" evidence="1">
    <location>
        <begin position="148"/>
        <end position="169"/>
    </location>
</feature>
<dbReference type="OrthoDB" id="1376015at2"/>
<evidence type="ECO:0000259" key="2">
    <source>
        <dbReference type="Pfam" id="PF00884"/>
    </source>
</evidence>
<keyword evidence="4" id="KW-1185">Reference proteome</keyword>
<comment type="caution">
    <text evidence="3">The sequence shown here is derived from an EMBL/GenBank/DDBJ whole genome shotgun (WGS) entry which is preliminary data.</text>
</comment>
<dbReference type="Proteomes" id="UP000228531">
    <property type="component" value="Unassembled WGS sequence"/>
</dbReference>